<dbReference type="EMBL" id="JH660640">
    <property type="protein sequence ID" value="EIM30085.1"/>
    <property type="molecule type" value="Genomic_DNA"/>
</dbReference>
<reference evidence="3 4" key="1">
    <citation type="submission" date="2012-02" db="EMBL/GenBank/DDBJ databases">
        <title>Improved High-Quality Draft sequence of Microvirga sp. WSM3557.</title>
        <authorList>
            <consortium name="US DOE Joint Genome Institute"/>
            <person name="Lucas S."/>
            <person name="Han J."/>
            <person name="Lapidus A."/>
            <person name="Cheng J.-F."/>
            <person name="Goodwin L."/>
            <person name="Pitluck S."/>
            <person name="Peters L."/>
            <person name="Zhang X."/>
            <person name="Detter J.C."/>
            <person name="Han C."/>
            <person name="Tapia R."/>
            <person name="Land M."/>
            <person name="Hauser L."/>
            <person name="Kyrpides N."/>
            <person name="Ivanova N."/>
            <person name="Pagani I."/>
            <person name="Brau L."/>
            <person name="Yates R."/>
            <person name="O'Hara G."/>
            <person name="Rui T."/>
            <person name="Howieson J."/>
            <person name="Reeve W."/>
            <person name="Woyke T."/>
        </authorList>
    </citation>
    <scope>NUCLEOTIDE SEQUENCE [LARGE SCALE GENOMIC DNA]</scope>
    <source>
        <strain evidence="3 4">WSM3557</strain>
    </source>
</reference>
<dbReference type="NCBIfam" id="NF009093">
    <property type="entry name" value="PRK12429.1"/>
    <property type="match status" value="1"/>
</dbReference>
<evidence type="ECO:0000313" key="4">
    <source>
        <dbReference type="Proteomes" id="UP000003947"/>
    </source>
</evidence>
<name>I4Z1J3_9HYPH</name>
<dbReference type="PANTHER" id="PTHR42879">
    <property type="entry name" value="3-OXOACYL-(ACYL-CARRIER-PROTEIN) REDUCTASE"/>
    <property type="match status" value="1"/>
</dbReference>
<gene>
    <name evidence="3" type="ORF">MicloDRAFT_00014060</name>
</gene>
<dbReference type="InterPro" id="IPR036291">
    <property type="entry name" value="NAD(P)-bd_dom_sf"/>
</dbReference>
<dbReference type="RefSeq" id="WP_009490325.1">
    <property type="nucleotide sequence ID" value="NZ_CP141050.1"/>
</dbReference>
<dbReference type="FunFam" id="3.40.50.720:FF:000084">
    <property type="entry name" value="Short-chain dehydrogenase reductase"/>
    <property type="match status" value="1"/>
</dbReference>
<dbReference type="InterPro" id="IPR011294">
    <property type="entry name" value="3-OHbutyrate_DH"/>
</dbReference>
<comment type="similarity">
    <text evidence="1 2">Belongs to the short-chain dehydrogenases/reductases (SDR) family.</text>
</comment>
<dbReference type="Proteomes" id="UP000003947">
    <property type="component" value="Unassembled WGS sequence"/>
</dbReference>
<dbReference type="GO" id="GO:0032787">
    <property type="term" value="P:monocarboxylic acid metabolic process"/>
    <property type="evidence" value="ECO:0007669"/>
    <property type="project" value="UniProtKB-ARBA"/>
</dbReference>
<dbReference type="PRINTS" id="PR00080">
    <property type="entry name" value="SDRFAMILY"/>
</dbReference>
<evidence type="ECO:0000256" key="2">
    <source>
        <dbReference type="RuleBase" id="RU000363"/>
    </source>
</evidence>
<dbReference type="AlphaFoldDB" id="I4Z1J3"/>
<dbReference type="PANTHER" id="PTHR42879:SF2">
    <property type="entry name" value="3-OXOACYL-[ACYL-CARRIER-PROTEIN] REDUCTASE FABG"/>
    <property type="match status" value="1"/>
</dbReference>
<dbReference type="PATRIC" id="fig|864069.3.peg.1558"/>
<evidence type="ECO:0000313" key="3">
    <source>
        <dbReference type="EMBL" id="EIM30085.1"/>
    </source>
</evidence>
<organism evidence="3 4">
    <name type="scientific">Microvirga lotononidis</name>
    <dbReference type="NCBI Taxonomy" id="864069"/>
    <lineage>
        <taxon>Bacteria</taxon>
        <taxon>Pseudomonadati</taxon>
        <taxon>Pseudomonadota</taxon>
        <taxon>Alphaproteobacteria</taxon>
        <taxon>Hyphomicrobiales</taxon>
        <taxon>Methylobacteriaceae</taxon>
        <taxon>Microvirga</taxon>
    </lineage>
</organism>
<dbReference type="InterPro" id="IPR002347">
    <property type="entry name" value="SDR_fam"/>
</dbReference>
<protein>
    <submittedName>
        <fullName evidence="3">3-hydroxybutyrate dehydrogenase</fullName>
    </submittedName>
</protein>
<sequence>MNLRNEVLSDSPAASGSRQSRLRDKVAVITGAASGIGKEIALMFAQEGAKVVIADLDPKAAHETAGAIDPTGQRSLGVAMDVSDEEQVEAGMRQVIEVFGRLDILVSNAGVQIVAPIVEFDFAKWKKLLAIHLDGAFLTTRAALRQMYQQKTGSIIYMGSVHSKEASPLKAPYVTAKHGLVGLAKVVAKEGAAYGVRANVICPGFVRTPLVEKQIPEQARELGISEAEVVKNVMLKETVDGEFTTVQDVAETAVFLAAFPSNALTGQTVVVSHGWFMQ</sequence>
<dbReference type="eggNOG" id="COG1028">
    <property type="taxonomic scope" value="Bacteria"/>
</dbReference>
<evidence type="ECO:0000256" key="1">
    <source>
        <dbReference type="ARBA" id="ARBA00006484"/>
    </source>
</evidence>
<dbReference type="Pfam" id="PF00106">
    <property type="entry name" value="adh_short"/>
    <property type="match status" value="1"/>
</dbReference>
<dbReference type="HOGENOM" id="CLU_010194_1_0_5"/>
<dbReference type="NCBIfam" id="NF009931">
    <property type="entry name" value="PRK13394.1"/>
    <property type="match status" value="1"/>
</dbReference>
<dbReference type="STRING" id="864069.MicloDRAFT_00014060"/>
<dbReference type="NCBIfam" id="TIGR01963">
    <property type="entry name" value="PHB_DH"/>
    <property type="match status" value="1"/>
</dbReference>
<keyword evidence="4" id="KW-1185">Reference proteome</keyword>
<dbReference type="PRINTS" id="PR00081">
    <property type="entry name" value="GDHRDH"/>
</dbReference>
<dbReference type="OrthoDB" id="9804774at2"/>
<dbReference type="PROSITE" id="PS00061">
    <property type="entry name" value="ADH_SHORT"/>
    <property type="match status" value="1"/>
</dbReference>
<dbReference type="InterPro" id="IPR020904">
    <property type="entry name" value="Sc_DH/Rdtase_CS"/>
</dbReference>
<dbReference type="InterPro" id="IPR050259">
    <property type="entry name" value="SDR"/>
</dbReference>
<accession>I4Z1J3</accession>
<dbReference type="GO" id="GO:0003858">
    <property type="term" value="F:3-hydroxybutyrate dehydrogenase activity"/>
    <property type="evidence" value="ECO:0007669"/>
    <property type="project" value="InterPro"/>
</dbReference>
<proteinExistence type="inferred from homology"/>
<dbReference type="SUPFAM" id="SSF51735">
    <property type="entry name" value="NAD(P)-binding Rossmann-fold domains"/>
    <property type="match status" value="1"/>
</dbReference>
<dbReference type="Gene3D" id="3.40.50.720">
    <property type="entry name" value="NAD(P)-binding Rossmann-like Domain"/>
    <property type="match status" value="1"/>
</dbReference>